<accession>A0A1C3KAI8</accession>
<feature type="region of interest" description="Disordered" evidence="2">
    <location>
        <begin position="71"/>
        <end position="125"/>
    </location>
</feature>
<dbReference type="AlphaFoldDB" id="A0A1C3KAI8"/>
<name>A0A1C3KAI8_PLAMA</name>
<feature type="region of interest" description="Disordered" evidence="2">
    <location>
        <begin position="878"/>
        <end position="901"/>
    </location>
</feature>
<gene>
    <name evidence="4" type="primary">PmlGA01_040010400</name>
    <name evidence="4" type="ORF">PMLGA01_040010400</name>
</gene>
<feature type="region of interest" description="Disordered" evidence="2">
    <location>
        <begin position="554"/>
        <end position="582"/>
    </location>
</feature>
<feature type="compositionally biased region" description="Basic and acidic residues" evidence="2">
    <location>
        <begin position="633"/>
        <end position="644"/>
    </location>
</feature>
<dbReference type="VEuPathDB" id="PlasmoDB:PmUG01_04018400"/>
<feature type="region of interest" description="Disordered" evidence="2">
    <location>
        <begin position="368"/>
        <end position="402"/>
    </location>
</feature>
<evidence type="ECO:0000313" key="4">
    <source>
        <dbReference type="EMBL" id="SBT70560.1"/>
    </source>
</evidence>
<dbReference type="Proteomes" id="UP000219799">
    <property type="component" value="Chromosome 4"/>
</dbReference>
<feature type="compositionally biased region" description="Basic and acidic residues" evidence="2">
    <location>
        <begin position="760"/>
        <end position="840"/>
    </location>
</feature>
<dbReference type="InterPro" id="IPR007308">
    <property type="entry name" value="Rtr1/RPAP2_dom"/>
</dbReference>
<feature type="compositionally biased region" description="Polar residues" evidence="2">
    <location>
        <begin position="375"/>
        <end position="385"/>
    </location>
</feature>
<protein>
    <recommendedName>
        <fullName evidence="3">RTR1-type domain-containing protein</fullName>
    </recommendedName>
</protein>
<feature type="compositionally biased region" description="Polar residues" evidence="2">
    <location>
        <begin position="94"/>
        <end position="113"/>
    </location>
</feature>
<feature type="compositionally biased region" description="Acidic residues" evidence="2">
    <location>
        <begin position="891"/>
        <end position="901"/>
    </location>
</feature>
<dbReference type="EMBL" id="LT594492">
    <property type="protein sequence ID" value="SBT70560.1"/>
    <property type="molecule type" value="Genomic_DNA"/>
</dbReference>
<feature type="compositionally biased region" description="Low complexity" evidence="2">
    <location>
        <begin position="392"/>
        <end position="402"/>
    </location>
</feature>
<evidence type="ECO:0000313" key="5">
    <source>
        <dbReference type="Proteomes" id="UP000219799"/>
    </source>
</evidence>
<proteinExistence type="inferred from homology"/>
<feature type="region of interest" description="Disordered" evidence="2">
    <location>
        <begin position="760"/>
        <end position="843"/>
    </location>
</feature>
<feature type="domain" description="RTR1-type" evidence="3">
    <location>
        <begin position="155"/>
        <end position="239"/>
    </location>
</feature>
<evidence type="ECO:0000256" key="1">
    <source>
        <dbReference type="PROSITE-ProRule" id="PRU00812"/>
    </source>
</evidence>
<feature type="region of interest" description="Disordered" evidence="2">
    <location>
        <begin position="614"/>
        <end position="644"/>
    </location>
</feature>
<evidence type="ECO:0000259" key="3">
    <source>
        <dbReference type="PROSITE" id="PS51479"/>
    </source>
</evidence>
<sequence length="1145" mass="132909">MSAGKDVKLLFERERKISSLARIYHRKLETLLIYINIPSKKKNSISFDDFFNINEICSYINTIHSVESEEVGKSYGSDKNNRRTKKKDDRIGESANTYGSDYNVQNNKDGINSTDEEILSDKNTNNTNNDENDVIIIKTDTDIFIKNLLIFLNNLIVLYFSRSNLVDVCINRRSYNKCGFYACDNIFLNNLNKSKYKIDIKNKNIYLREYYDLFCSTKCMNFNLYLLKQIIHNSRNSTENINLKKKCQLIHIMFLTFFPFFKFHDITYLFNNIDNLKIVNNKIYIQDYGKHLNINEKRGNEQQAVHQNLGQNEKKGNTSNQHNDHTHMNMLTNPDSVYIEIVEKQNDDIANIQGNSTVMGNGHIERGTHQKKEQITSAAGASNGTGKRIESEAASEVSPEAASEVTLATNIGVNVPKMNESIVEPPLSRNKSNSKTCNEKKVRKSKNVSFNEDIKLFKYHKDERVNEYTVGRTCLGKDAKEENVMIKLGGKLKNCKYLEFEENSNILTQTFFKFNENMCNKLIEEVDRNLFKSTKVNETDRKWNNKELPKKFSKLLLPSKNEKAENSNKQDSNNSTCTVNKKENQEIYENTNEGLNNKIDDVIIRKNDSDNMNEKISNEEKTDGDEEAFIKISKTDEREKKKNENITDDEMNTICEQVRNGTYVYKKYSFDNILQQTKLDESKIIGFDYGKEDLIKIASQKMNEINLKHDKEKKEKKIILLNTLNENKISVSNILHTRSENCKDTYQDGSANEQLMIEEKTNDVKTNDEKTNDAKTNDAKTNDEKTNDEKTNDVKTNDEKTNDEKTNDEKTNDVKTNDEKTNDEKTNDENLQTNDEKTNDENLQTNGNKCSYFNENKRDYDEVVTGICEAGVNNAEMRSNNDKREQKMSSDIDEEEQKMSIDNEDEEQIQLQNLLMEKKKKIREEYIEKFKTNFPSLFGGLYIDQKKADKCANKVDDGKLCTDEIRDDELQDDAKFGEDTKGPQKSNNKYVYSTSTGSAYEDMCLYIVLWDIFTSNISKYTVHFFQKSELIIPKSLNEVERARKNEFLYNISQYMPIYINSISSIILNICRTFLFHKPLFPFKKIIYKSIICVIASAIIKHKAELIPACELKNIKKAEDYLKFENNIDEEELNELSVLFFQNNFY</sequence>
<comment type="similarity">
    <text evidence="1">Belongs to the RPAP2 family.</text>
</comment>
<feature type="region of interest" description="Disordered" evidence="2">
    <location>
        <begin position="423"/>
        <end position="442"/>
    </location>
</feature>
<dbReference type="Gene3D" id="1.25.40.820">
    <property type="match status" value="1"/>
</dbReference>
<organism evidence="4 5">
    <name type="scientific">Plasmodium malariae</name>
    <dbReference type="NCBI Taxonomy" id="5858"/>
    <lineage>
        <taxon>Eukaryota</taxon>
        <taxon>Sar</taxon>
        <taxon>Alveolata</taxon>
        <taxon>Apicomplexa</taxon>
        <taxon>Aconoidasida</taxon>
        <taxon>Haemosporida</taxon>
        <taxon>Plasmodiidae</taxon>
        <taxon>Plasmodium</taxon>
        <taxon>Plasmodium (Plasmodium)</taxon>
    </lineage>
</organism>
<dbReference type="Pfam" id="PF04181">
    <property type="entry name" value="RPAP2_Rtr1"/>
    <property type="match status" value="1"/>
</dbReference>
<evidence type="ECO:0000256" key="2">
    <source>
        <dbReference type="SAM" id="MobiDB-lite"/>
    </source>
</evidence>
<reference evidence="4 5" key="1">
    <citation type="submission" date="2016-06" db="EMBL/GenBank/DDBJ databases">
        <authorList>
            <consortium name="Pathogen Informatics"/>
        </authorList>
    </citation>
    <scope>NUCLEOTIDE SEQUENCE [LARGE SCALE GENOMIC DNA]</scope>
    <source>
        <strain evidence="4">PmlGA01</strain>
    </source>
</reference>
<dbReference type="PROSITE" id="PS51479">
    <property type="entry name" value="ZF_RTR1"/>
    <property type="match status" value="1"/>
</dbReference>
<feature type="compositionally biased region" description="Basic and acidic residues" evidence="2">
    <location>
        <begin position="879"/>
        <end position="890"/>
    </location>
</feature>
<dbReference type="InterPro" id="IPR038534">
    <property type="entry name" value="Rtr1/RPAP2_sf"/>
</dbReference>
<feature type="compositionally biased region" description="Polar residues" evidence="2">
    <location>
        <begin position="569"/>
        <end position="579"/>
    </location>
</feature>